<protein>
    <submittedName>
        <fullName evidence="2">Helix-turn-helix transcriptional regulator</fullName>
    </submittedName>
</protein>
<comment type="caution">
    <text evidence="2">The sequence shown here is derived from an EMBL/GenBank/DDBJ whole genome shotgun (WGS) entry which is preliminary data.</text>
</comment>
<name>A0ABN2EQZ7_9ACTN</name>
<accession>A0ABN2EQZ7</accession>
<dbReference type="SMART" id="SM00530">
    <property type="entry name" value="HTH_XRE"/>
    <property type="match status" value="1"/>
</dbReference>
<dbReference type="SUPFAM" id="SSF47413">
    <property type="entry name" value="lambda repressor-like DNA-binding domains"/>
    <property type="match status" value="1"/>
</dbReference>
<dbReference type="Pfam" id="PF13560">
    <property type="entry name" value="HTH_31"/>
    <property type="match status" value="1"/>
</dbReference>
<sequence>MTNDERRTDLGKALRALRVASGKTGDAIARRAAMSAAKLSKIENGRVLPSTQDIELILAALDVSDDAKTEFVAAARLAATEETAWREIRRIGQWKHQKAIQAIEERTTTLRLFQGQLIPGLLQTAEYASAVFALPPALPDDTRAKVIAARLERQSVLYDLERTFHFIICEHVLRWLICAPPIMAVQLDRLLSLSRLPNVRIDVVPLDRQMPDLPMTCFSLHDERLVVIETFHSEISTRDPRDIAMYLATHERFADVALHDDETRRFLGAIRDEHFRGRESV</sequence>
<evidence type="ECO:0000313" key="2">
    <source>
        <dbReference type="EMBL" id="GAA1614474.1"/>
    </source>
</evidence>
<dbReference type="Pfam" id="PF19054">
    <property type="entry name" value="DUF5753"/>
    <property type="match status" value="1"/>
</dbReference>
<feature type="domain" description="HTH cro/C1-type" evidence="1">
    <location>
        <begin position="14"/>
        <end position="68"/>
    </location>
</feature>
<dbReference type="PROSITE" id="PS50943">
    <property type="entry name" value="HTH_CROC1"/>
    <property type="match status" value="1"/>
</dbReference>
<dbReference type="Gene3D" id="1.10.260.40">
    <property type="entry name" value="lambda repressor-like DNA-binding domains"/>
    <property type="match status" value="1"/>
</dbReference>
<keyword evidence="3" id="KW-1185">Reference proteome</keyword>
<gene>
    <name evidence="2" type="ORF">GCM10009742_77300</name>
</gene>
<dbReference type="Proteomes" id="UP001500190">
    <property type="component" value="Unassembled WGS sequence"/>
</dbReference>
<reference evidence="3" key="1">
    <citation type="journal article" date="2019" name="Int. J. Syst. Evol. Microbiol.">
        <title>The Global Catalogue of Microorganisms (GCM) 10K type strain sequencing project: providing services to taxonomists for standard genome sequencing and annotation.</title>
        <authorList>
            <consortium name="The Broad Institute Genomics Platform"/>
            <consortium name="The Broad Institute Genome Sequencing Center for Infectious Disease"/>
            <person name="Wu L."/>
            <person name="Ma J."/>
        </authorList>
    </citation>
    <scope>NUCLEOTIDE SEQUENCE [LARGE SCALE GENOMIC DNA]</scope>
    <source>
        <strain evidence="3">JCM 14304</strain>
    </source>
</reference>
<dbReference type="InterPro" id="IPR001387">
    <property type="entry name" value="Cro/C1-type_HTH"/>
</dbReference>
<evidence type="ECO:0000313" key="3">
    <source>
        <dbReference type="Proteomes" id="UP001500190"/>
    </source>
</evidence>
<dbReference type="EMBL" id="BAAAND010000013">
    <property type="protein sequence ID" value="GAA1614474.1"/>
    <property type="molecule type" value="Genomic_DNA"/>
</dbReference>
<evidence type="ECO:0000259" key="1">
    <source>
        <dbReference type="PROSITE" id="PS50943"/>
    </source>
</evidence>
<dbReference type="InterPro" id="IPR043917">
    <property type="entry name" value="DUF5753"/>
</dbReference>
<dbReference type="CDD" id="cd00093">
    <property type="entry name" value="HTH_XRE"/>
    <property type="match status" value="1"/>
</dbReference>
<organism evidence="2 3">
    <name type="scientific">Kribbella karoonensis</name>
    <dbReference type="NCBI Taxonomy" id="324851"/>
    <lineage>
        <taxon>Bacteria</taxon>
        <taxon>Bacillati</taxon>
        <taxon>Actinomycetota</taxon>
        <taxon>Actinomycetes</taxon>
        <taxon>Propionibacteriales</taxon>
        <taxon>Kribbellaceae</taxon>
        <taxon>Kribbella</taxon>
    </lineage>
</organism>
<dbReference type="RefSeq" id="WP_344201233.1">
    <property type="nucleotide sequence ID" value="NZ_BAAAND010000013.1"/>
</dbReference>
<dbReference type="InterPro" id="IPR010982">
    <property type="entry name" value="Lambda_DNA-bd_dom_sf"/>
</dbReference>
<proteinExistence type="predicted"/>